<protein>
    <submittedName>
        <fullName evidence="2">Protein bassoon</fullName>
    </submittedName>
</protein>
<keyword evidence="3" id="KW-1185">Reference proteome</keyword>
<organism evidence="2 3">
    <name type="scientific">Lates japonicus</name>
    <name type="common">Japanese lates</name>
    <dbReference type="NCBI Taxonomy" id="270547"/>
    <lineage>
        <taxon>Eukaryota</taxon>
        <taxon>Metazoa</taxon>
        <taxon>Chordata</taxon>
        <taxon>Craniata</taxon>
        <taxon>Vertebrata</taxon>
        <taxon>Euteleostomi</taxon>
        <taxon>Actinopterygii</taxon>
        <taxon>Neopterygii</taxon>
        <taxon>Teleostei</taxon>
        <taxon>Neoteleostei</taxon>
        <taxon>Acanthomorphata</taxon>
        <taxon>Carangaria</taxon>
        <taxon>Carangaria incertae sedis</taxon>
        <taxon>Centropomidae</taxon>
        <taxon>Lates</taxon>
    </lineage>
</organism>
<evidence type="ECO:0000313" key="2">
    <source>
        <dbReference type="EMBL" id="GLD75062.1"/>
    </source>
</evidence>
<feature type="region of interest" description="Disordered" evidence="1">
    <location>
        <begin position="53"/>
        <end position="96"/>
    </location>
</feature>
<evidence type="ECO:0000256" key="1">
    <source>
        <dbReference type="SAM" id="MobiDB-lite"/>
    </source>
</evidence>
<dbReference type="Proteomes" id="UP001279410">
    <property type="component" value="Unassembled WGS sequence"/>
</dbReference>
<reference evidence="2" key="1">
    <citation type="submission" date="2022-08" db="EMBL/GenBank/DDBJ databases">
        <title>Genome sequencing of akame (Lates japonicus).</title>
        <authorList>
            <person name="Hashiguchi Y."/>
            <person name="Takahashi H."/>
        </authorList>
    </citation>
    <scope>NUCLEOTIDE SEQUENCE</scope>
    <source>
        <strain evidence="2">Kochi</strain>
    </source>
</reference>
<sequence>MHQPMARHHDQTRSACLTCPQDLRVRLLLPMGLTKLLALSIVANQASTFTSVDLHHRPPAKPCTRKGGVQHATPTGSSQQHQHQTIRDGGPMLQLK</sequence>
<comment type="caution">
    <text evidence="2">The sequence shown here is derived from an EMBL/GenBank/DDBJ whole genome shotgun (WGS) entry which is preliminary data.</text>
</comment>
<proteinExistence type="predicted"/>
<dbReference type="AlphaFoldDB" id="A0AAD3RNL4"/>
<dbReference type="EMBL" id="BRZM01002675">
    <property type="protein sequence ID" value="GLD75062.1"/>
    <property type="molecule type" value="Genomic_DNA"/>
</dbReference>
<gene>
    <name evidence="2" type="ORF">AKAME5_002639500</name>
</gene>
<feature type="compositionally biased region" description="Polar residues" evidence="1">
    <location>
        <begin position="72"/>
        <end position="83"/>
    </location>
</feature>
<accession>A0AAD3RNL4</accession>
<name>A0AAD3RNL4_LATJO</name>
<evidence type="ECO:0000313" key="3">
    <source>
        <dbReference type="Proteomes" id="UP001279410"/>
    </source>
</evidence>